<keyword evidence="6 8" id="KW-0675">Receptor</keyword>
<feature type="transmembrane region" description="Helical" evidence="9">
    <location>
        <begin position="97"/>
        <end position="116"/>
    </location>
</feature>
<feature type="non-terminal residue" evidence="11">
    <location>
        <position position="166"/>
    </location>
</feature>
<protein>
    <recommendedName>
        <fullName evidence="10">G-protein coupled receptors family 1 profile domain-containing protein</fullName>
    </recommendedName>
</protein>
<evidence type="ECO:0000256" key="7">
    <source>
        <dbReference type="ARBA" id="ARBA00023224"/>
    </source>
</evidence>
<evidence type="ECO:0000256" key="6">
    <source>
        <dbReference type="ARBA" id="ARBA00023170"/>
    </source>
</evidence>
<sequence>MNSSDSLKLVVKQQNLEDISHYIYAIVYPIVFLLGIVGNLLSSLLFSVTKLNRTSCGVYFLLLAVFDTIALIGGLHHCLNIGYRVAIPNATYCRARVFLVYVSMDMTSWMIVAISVDRYLKVKYPITARIYATQKLAMIVSSIIMIIFIVKNVHLATVFIGDFSSN</sequence>
<evidence type="ECO:0000313" key="12">
    <source>
        <dbReference type="Proteomes" id="UP000663855"/>
    </source>
</evidence>
<dbReference type="Pfam" id="PF00001">
    <property type="entry name" value="7tm_1"/>
    <property type="match status" value="1"/>
</dbReference>
<proteinExistence type="inferred from homology"/>
<keyword evidence="5 9" id="KW-0472">Membrane</keyword>
<name>A0A815IJ06_9BILA</name>
<dbReference type="PROSITE" id="PS50262">
    <property type="entry name" value="G_PROTEIN_RECEP_F1_2"/>
    <property type="match status" value="1"/>
</dbReference>
<dbReference type="AlphaFoldDB" id="A0A815IJ06"/>
<dbReference type="PRINTS" id="PR00237">
    <property type="entry name" value="GPCRRHODOPSN"/>
</dbReference>
<dbReference type="GO" id="GO:0004930">
    <property type="term" value="F:G protein-coupled receptor activity"/>
    <property type="evidence" value="ECO:0007669"/>
    <property type="project" value="UniProtKB-KW"/>
</dbReference>
<accession>A0A815IJ06</accession>
<keyword evidence="2 8" id="KW-0812">Transmembrane</keyword>
<comment type="similarity">
    <text evidence="8">Belongs to the G-protein coupled receptor 1 family.</text>
</comment>
<dbReference type="InterPro" id="IPR017452">
    <property type="entry name" value="GPCR_Rhodpsn_7TM"/>
</dbReference>
<keyword evidence="4 8" id="KW-0297">G-protein coupled receptor</keyword>
<dbReference type="GO" id="GO:0005886">
    <property type="term" value="C:plasma membrane"/>
    <property type="evidence" value="ECO:0007669"/>
    <property type="project" value="TreeGrafter"/>
</dbReference>
<evidence type="ECO:0000256" key="5">
    <source>
        <dbReference type="ARBA" id="ARBA00023136"/>
    </source>
</evidence>
<dbReference type="PANTHER" id="PTHR24243:SF230">
    <property type="entry name" value="G-PROTEIN COUPLED RECEPTORS FAMILY 1 PROFILE DOMAIN-CONTAINING PROTEIN"/>
    <property type="match status" value="1"/>
</dbReference>
<feature type="transmembrane region" description="Helical" evidence="9">
    <location>
        <begin position="22"/>
        <end position="46"/>
    </location>
</feature>
<dbReference type="PROSITE" id="PS00237">
    <property type="entry name" value="G_PROTEIN_RECEP_F1_1"/>
    <property type="match status" value="1"/>
</dbReference>
<feature type="transmembrane region" description="Helical" evidence="9">
    <location>
        <begin position="58"/>
        <end position="77"/>
    </location>
</feature>
<comment type="subcellular location">
    <subcellularLocation>
        <location evidence="1">Membrane</location>
        <topology evidence="1">Multi-pass membrane protein</topology>
    </subcellularLocation>
</comment>
<dbReference type="Proteomes" id="UP000663855">
    <property type="component" value="Unassembled WGS sequence"/>
</dbReference>
<keyword evidence="7 8" id="KW-0807">Transducer</keyword>
<feature type="domain" description="G-protein coupled receptors family 1 profile" evidence="10">
    <location>
        <begin position="38"/>
        <end position="166"/>
    </location>
</feature>
<evidence type="ECO:0000256" key="3">
    <source>
        <dbReference type="ARBA" id="ARBA00022989"/>
    </source>
</evidence>
<dbReference type="EMBL" id="CAJNOV010009518">
    <property type="protein sequence ID" value="CAF1368998.1"/>
    <property type="molecule type" value="Genomic_DNA"/>
</dbReference>
<evidence type="ECO:0000256" key="1">
    <source>
        <dbReference type="ARBA" id="ARBA00004141"/>
    </source>
</evidence>
<dbReference type="PANTHER" id="PTHR24243">
    <property type="entry name" value="G-PROTEIN COUPLED RECEPTOR"/>
    <property type="match status" value="1"/>
</dbReference>
<keyword evidence="3 9" id="KW-1133">Transmembrane helix</keyword>
<dbReference type="Gene3D" id="1.20.1070.10">
    <property type="entry name" value="Rhodopsin 7-helix transmembrane proteins"/>
    <property type="match status" value="1"/>
</dbReference>
<feature type="transmembrane region" description="Helical" evidence="9">
    <location>
        <begin position="136"/>
        <end position="160"/>
    </location>
</feature>
<organism evidence="11 12">
    <name type="scientific">Rotaria magnacalcarata</name>
    <dbReference type="NCBI Taxonomy" id="392030"/>
    <lineage>
        <taxon>Eukaryota</taxon>
        <taxon>Metazoa</taxon>
        <taxon>Spiralia</taxon>
        <taxon>Gnathifera</taxon>
        <taxon>Rotifera</taxon>
        <taxon>Eurotatoria</taxon>
        <taxon>Bdelloidea</taxon>
        <taxon>Philodinida</taxon>
        <taxon>Philodinidae</taxon>
        <taxon>Rotaria</taxon>
    </lineage>
</organism>
<evidence type="ECO:0000259" key="10">
    <source>
        <dbReference type="PROSITE" id="PS50262"/>
    </source>
</evidence>
<evidence type="ECO:0000256" key="8">
    <source>
        <dbReference type="RuleBase" id="RU000688"/>
    </source>
</evidence>
<evidence type="ECO:0000313" key="11">
    <source>
        <dbReference type="EMBL" id="CAF1368998.1"/>
    </source>
</evidence>
<dbReference type="SUPFAM" id="SSF81321">
    <property type="entry name" value="Family A G protein-coupled receptor-like"/>
    <property type="match status" value="1"/>
</dbReference>
<comment type="caution">
    <text evidence="11">The sequence shown here is derived from an EMBL/GenBank/DDBJ whole genome shotgun (WGS) entry which is preliminary data.</text>
</comment>
<evidence type="ECO:0000256" key="9">
    <source>
        <dbReference type="SAM" id="Phobius"/>
    </source>
</evidence>
<dbReference type="InterPro" id="IPR000276">
    <property type="entry name" value="GPCR_Rhodpsn"/>
</dbReference>
<evidence type="ECO:0000256" key="4">
    <source>
        <dbReference type="ARBA" id="ARBA00023040"/>
    </source>
</evidence>
<evidence type="ECO:0000256" key="2">
    <source>
        <dbReference type="ARBA" id="ARBA00022692"/>
    </source>
</evidence>
<gene>
    <name evidence="11" type="ORF">CJN711_LOCUS20342</name>
</gene>
<reference evidence="11" key="1">
    <citation type="submission" date="2021-02" db="EMBL/GenBank/DDBJ databases">
        <authorList>
            <person name="Nowell W R."/>
        </authorList>
    </citation>
    <scope>NUCLEOTIDE SEQUENCE</scope>
</reference>